<gene>
    <name evidence="1" type="ORF">J2Z83_000091</name>
</gene>
<dbReference type="RefSeq" id="WP_209461243.1">
    <property type="nucleotide sequence ID" value="NZ_CP110224.1"/>
</dbReference>
<accession>A0ABS4IAP7</accession>
<dbReference type="Proteomes" id="UP001519345">
    <property type="component" value="Unassembled WGS sequence"/>
</dbReference>
<comment type="caution">
    <text evidence="1">The sequence shown here is derived from an EMBL/GenBank/DDBJ whole genome shotgun (WGS) entry which is preliminary data.</text>
</comment>
<keyword evidence="2" id="KW-1185">Reference proteome</keyword>
<evidence type="ECO:0000313" key="2">
    <source>
        <dbReference type="Proteomes" id="UP001519345"/>
    </source>
</evidence>
<proteinExistence type="predicted"/>
<organism evidence="1 2">
    <name type="scientific">Virgibacillus natechei</name>
    <dbReference type="NCBI Taxonomy" id="1216297"/>
    <lineage>
        <taxon>Bacteria</taxon>
        <taxon>Bacillati</taxon>
        <taxon>Bacillota</taxon>
        <taxon>Bacilli</taxon>
        <taxon>Bacillales</taxon>
        <taxon>Bacillaceae</taxon>
        <taxon>Virgibacillus</taxon>
    </lineage>
</organism>
<evidence type="ECO:0000313" key="1">
    <source>
        <dbReference type="EMBL" id="MBP1967999.1"/>
    </source>
</evidence>
<reference evidence="1 2" key="1">
    <citation type="submission" date="2021-03" db="EMBL/GenBank/DDBJ databases">
        <title>Genomic Encyclopedia of Type Strains, Phase IV (KMG-IV): sequencing the most valuable type-strain genomes for metagenomic binning, comparative biology and taxonomic classification.</title>
        <authorList>
            <person name="Goeker M."/>
        </authorList>
    </citation>
    <scope>NUCLEOTIDE SEQUENCE [LARGE SCALE GENOMIC DNA]</scope>
    <source>
        <strain evidence="1 2">DSM 25609</strain>
    </source>
</reference>
<dbReference type="EMBL" id="JAGGKX010000001">
    <property type="protein sequence ID" value="MBP1967999.1"/>
    <property type="molecule type" value="Genomic_DNA"/>
</dbReference>
<name>A0ABS4IAP7_9BACI</name>
<protein>
    <submittedName>
        <fullName evidence="1">Uncharacterized protein</fullName>
    </submittedName>
</protein>
<sequence>MSNTYEEIIEILNYREQEKIHFMPNEIFEDLQTNLSKSPHITFAYSYYYLISWLYRNAKYGTQSIDVATIKQLLGYSPTTKTINHIIKNGGVLDLLGYTETTSNYPIAWGMDEYNDPEFFLIDDADYFMKKEIRMENGNRFTAKYPIKHLHINQEDYEDEMKTGVFYDVSNTHMIDFETFIHCMSIEKLGVTGFYLYGFLKNKNQIYGEGYDVPLPKLCEETQLSYQSLVSYLDALRKYNLIDVVHNQDYYAPGLEDEYRKANTYITNDPIRFTFIEQGYKKMNVKTYDEHIKIISKKKKKVAFGELPFN</sequence>